<name>A0A060CBT0_9GAMM</name>
<dbReference type="InterPro" id="IPR036412">
    <property type="entry name" value="HAD-like_sf"/>
</dbReference>
<feature type="non-terminal residue" evidence="1">
    <location>
        <position position="1"/>
    </location>
</feature>
<reference evidence="1" key="1">
    <citation type="journal article" date="2013" name="Environ. Microbiol.">
        <title>Seasonally variable intestinal metagenomes of the red palm weevil (Rhynchophorus ferrugineus).</title>
        <authorList>
            <person name="Jia S."/>
            <person name="Zhang X."/>
            <person name="Zhang G."/>
            <person name="Yin A."/>
            <person name="Zhang S."/>
            <person name="Li F."/>
            <person name="Wang L."/>
            <person name="Zhao D."/>
            <person name="Yun Q."/>
            <person name="Tala"/>
            <person name="Wang J."/>
            <person name="Sun G."/>
            <person name="Baabdullah M."/>
            <person name="Yu X."/>
            <person name="Hu S."/>
            <person name="Al-Mssallem I.S."/>
            <person name="Yu J."/>
        </authorList>
    </citation>
    <scope>NUCLEOTIDE SEQUENCE</scope>
</reference>
<sequence length="162" mass="17623">CFIHREIPSRLSEPECVRILRDDLLRRFREEELKAMPGAVELVRRLRGRFPMAVASGSPLPCIELAMHALGLAGDLVMLSSESVPHGKPEPDVFLAAAKNLGLEPGRCVVFEDSLAGVQAGKAAGMRVLAVPSGPRRAEVEALADRTFDSLADVRENDLREA</sequence>
<proteinExistence type="predicted"/>
<dbReference type="PANTHER" id="PTHR18901">
    <property type="entry name" value="2-DEOXYGLUCOSE-6-PHOSPHATE PHOSPHATASE 2"/>
    <property type="match status" value="1"/>
</dbReference>
<dbReference type="InterPro" id="IPR006439">
    <property type="entry name" value="HAD-SF_hydro_IA"/>
</dbReference>
<dbReference type="GO" id="GO:0016787">
    <property type="term" value="F:hydrolase activity"/>
    <property type="evidence" value="ECO:0007669"/>
    <property type="project" value="UniProtKB-KW"/>
</dbReference>
<dbReference type="NCBIfam" id="TIGR01509">
    <property type="entry name" value="HAD-SF-IA-v3"/>
    <property type="match status" value="1"/>
</dbReference>
<dbReference type="EMBL" id="KF123163">
    <property type="protein sequence ID" value="AIA90465.1"/>
    <property type="molecule type" value="Genomic_DNA"/>
</dbReference>
<dbReference type="NCBIfam" id="TIGR01549">
    <property type="entry name" value="HAD-SF-IA-v1"/>
    <property type="match status" value="1"/>
</dbReference>
<dbReference type="PANTHER" id="PTHR18901:SF38">
    <property type="entry name" value="PSEUDOURIDINE-5'-PHOSPHATASE"/>
    <property type="match status" value="1"/>
</dbReference>
<accession>A0A060CBT0</accession>
<dbReference type="InterPro" id="IPR023214">
    <property type="entry name" value="HAD_sf"/>
</dbReference>
<dbReference type="SUPFAM" id="SSF56784">
    <property type="entry name" value="HAD-like"/>
    <property type="match status" value="1"/>
</dbReference>
<protein>
    <submittedName>
        <fullName evidence="1">Hydrolase</fullName>
    </submittedName>
</protein>
<dbReference type="Gene3D" id="3.40.50.1000">
    <property type="entry name" value="HAD superfamily/HAD-like"/>
    <property type="match status" value="1"/>
</dbReference>
<dbReference type="AlphaFoldDB" id="A0A060CBT0"/>
<evidence type="ECO:0000313" key="1">
    <source>
        <dbReference type="EMBL" id="AIA90465.1"/>
    </source>
</evidence>
<keyword evidence="1" id="KW-0378">Hydrolase</keyword>
<organism evidence="1">
    <name type="scientific">uncultured Nitrosococcus sp</name>
    <dbReference type="NCBI Taxonomy" id="269884"/>
    <lineage>
        <taxon>Bacteria</taxon>
        <taxon>Pseudomonadati</taxon>
        <taxon>Pseudomonadota</taxon>
        <taxon>Gammaproteobacteria</taxon>
        <taxon>Chromatiales</taxon>
        <taxon>Chromatiaceae</taxon>
        <taxon>Nitrosococcus</taxon>
        <taxon>environmental samples</taxon>
    </lineage>
</organism>
<dbReference type="CDD" id="cd07505">
    <property type="entry name" value="HAD_BPGM-like"/>
    <property type="match status" value="1"/>
</dbReference>
<dbReference type="Pfam" id="PF00702">
    <property type="entry name" value="Hydrolase"/>
    <property type="match status" value="1"/>
</dbReference>